<proteinExistence type="predicted"/>
<dbReference type="InterPro" id="IPR045928">
    <property type="entry name" value="DUF6347"/>
</dbReference>
<feature type="transmembrane region" description="Helical" evidence="1">
    <location>
        <begin position="20"/>
        <end position="41"/>
    </location>
</feature>
<dbReference type="Pfam" id="PF19874">
    <property type="entry name" value="DUF6347"/>
    <property type="match status" value="1"/>
</dbReference>
<keyword evidence="1" id="KW-0812">Transmembrane</keyword>
<organism evidence="2 3">
    <name type="scientific">Xenorhabdus budapestensis</name>
    <dbReference type="NCBI Taxonomy" id="290110"/>
    <lineage>
        <taxon>Bacteria</taxon>
        <taxon>Pseudomonadati</taxon>
        <taxon>Pseudomonadota</taxon>
        <taxon>Gammaproteobacteria</taxon>
        <taxon>Enterobacterales</taxon>
        <taxon>Morganellaceae</taxon>
        <taxon>Xenorhabdus</taxon>
    </lineage>
</organism>
<keyword evidence="1" id="KW-0472">Membrane</keyword>
<sequence>MVALNLKQGLTMADFSNAVVRAFIDITIIGGIYFFLCGIWGEPPSVGVYLIIYPLISIITVSFEIIYDNVKAHSDKYTHRALLNKVGEASVLMSGRGSPYRLWGLIILYALMFYIILLLPFYFLLQNTSLSLQLNIWLALIISFLLVVFSSCFIVSKLKYYAVELYGKLFSTKKVEVRKEDSDAHIIFNYFLPWAIISGAIAGLLAYGYFREESGNFTEVITVSVVAFSAGGTSYIISLWIAYVTQKQTILDIEANLLRFEKDDKLDESSMYFLIHAFSACVIALIFIVTHFLSIDHLSPIQITVIETVVGATSAVAGSIAGLLRGRAKVLSKKI</sequence>
<feature type="transmembrane region" description="Helical" evidence="1">
    <location>
        <begin position="136"/>
        <end position="155"/>
    </location>
</feature>
<feature type="transmembrane region" description="Helical" evidence="1">
    <location>
        <begin position="102"/>
        <end position="124"/>
    </location>
</feature>
<feature type="transmembrane region" description="Helical" evidence="1">
    <location>
        <begin position="187"/>
        <end position="209"/>
    </location>
</feature>
<protein>
    <submittedName>
        <fullName evidence="2">Uncharacterized protein</fullName>
    </submittedName>
</protein>
<feature type="transmembrane region" description="Helical" evidence="1">
    <location>
        <begin position="272"/>
        <end position="295"/>
    </location>
</feature>
<feature type="transmembrane region" description="Helical" evidence="1">
    <location>
        <begin position="301"/>
        <end position="324"/>
    </location>
</feature>
<evidence type="ECO:0000313" key="2">
    <source>
        <dbReference type="EMBL" id="PHM26605.1"/>
    </source>
</evidence>
<keyword evidence="1" id="KW-1133">Transmembrane helix</keyword>
<dbReference type="Proteomes" id="UP000225833">
    <property type="component" value="Unassembled WGS sequence"/>
</dbReference>
<evidence type="ECO:0000313" key="3">
    <source>
        <dbReference type="Proteomes" id="UP000225833"/>
    </source>
</evidence>
<feature type="transmembrane region" description="Helical" evidence="1">
    <location>
        <begin position="221"/>
        <end position="243"/>
    </location>
</feature>
<comment type="caution">
    <text evidence="2">The sequence shown here is derived from an EMBL/GenBank/DDBJ whole genome shotgun (WGS) entry which is preliminary data.</text>
</comment>
<evidence type="ECO:0000256" key="1">
    <source>
        <dbReference type="SAM" id="Phobius"/>
    </source>
</evidence>
<dbReference type="AlphaFoldDB" id="A0A2D0IXG6"/>
<name>A0A2D0IXG6_XENBU</name>
<dbReference type="EMBL" id="NIBS01000014">
    <property type="protein sequence ID" value="PHM26605.1"/>
    <property type="molecule type" value="Genomic_DNA"/>
</dbReference>
<dbReference type="RefSeq" id="WP_099136449.1">
    <property type="nucleotide sequence ID" value="NZ_CAWNNJ010000046.1"/>
</dbReference>
<feature type="transmembrane region" description="Helical" evidence="1">
    <location>
        <begin position="47"/>
        <end position="67"/>
    </location>
</feature>
<reference evidence="2 3" key="1">
    <citation type="journal article" date="2017" name="Nat. Microbiol.">
        <title>Natural product diversity associated with the nematode symbionts Photorhabdus and Xenorhabdus.</title>
        <authorList>
            <person name="Tobias N.J."/>
            <person name="Wolff H."/>
            <person name="Djahanschiri B."/>
            <person name="Grundmann F."/>
            <person name="Kronenwerth M."/>
            <person name="Shi Y.M."/>
            <person name="Simonyi S."/>
            <person name="Grun P."/>
            <person name="Shapiro-Ilan D."/>
            <person name="Pidot S.J."/>
            <person name="Stinear T.P."/>
            <person name="Ebersberger I."/>
            <person name="Bode H.B."/>
        </authorList>
    </citation>
    <scope>NUCLEOTIDE SEQUENCE [LARGE SCALE GENOMIC DNA]</scope>
    <source>
        <strain evidence="2 3">DSM 16342</strain>
    </source>
</reference>
<gene>
    <name evidence="2" type="ORF">Xbud_02633</name>
</gene>
<dbReference type="OrthoDB" id="6441471at2"/>
<accession>A0A2D0IXG6</accession>